<sequence length="331" mass="38461">MLTIKFQTMYSTKNATYGILQDLISQLTDYDIFSYYMGDFIVGKLYNSPLRHDDKIPSFAVFKGRQGNLMFKDHGSGISGNAITFIKEYKHISSNSELEKELLRIIKTTAPKSTRTSTKEYKSYSTTDIGVVRQDFTDIDKQYWGKYNISISTLQKFDVFSIKYFLCNKIVSGIYKDEQPMYAYKVNDKFKIYRPLNSKYTKWRTNLTTSDIQGYKQLPENGNLLIITKSLKDVMVLYELGYSAISPSSETSFIPDDILISLQDRFKHILILFDRDKAGMKKAREFSKKYKLDAFFVNKKFAAKDISDAIDRNDTETVKQWLSNTLQKYEN</sequence>
<organism evidence="2">
    <name type="scientific">Dulem virus 42</name>
    <dbReference type="NCBI Taxonomy" id="3145760"/>
    <lineage>
        <taxon>Viruses</taxon>
        <taxon>Duplodnaviria</taxon>
        <taxon>Heunggongvirae</taxon>
        <taxon>Uroviricota</taxon>
        <taxon>Caudoviricetes</taxon>
    </lineage>
</organism>
<dbReference type="EMBL" id="PP511876">
    <property type="protein sequence ID" value="XCD08456.1"/>
    <property type="molecule type" value="Genomic_DNA"/>
</dbReference>
<accession>A0AAU8BA84</accession>
<dbReference type="InterPro" id="IPR036977">
    <property type="entry name" value="DNA_primase_Znf_CHC2"/>
</dbReference>
<name>A0AAU8BA84_9CAUD</name>
<evidence type="ECO:0000259" key="1">
    <source>
        <dbReference type="SMART" id="SM00400"/>
    </source>
</evidence>
<feature type="domain" description="Zinc finger CHC2-type" evidence="1">
    <location>
        <begin position="52"/>
        <end position="102"/>
    </location>
</feature>
<dbReference type="GO" id="GO:0003899">
    <property type="term" value="F:DNA-directed RNA polymerase activity"/>
    <property type="evidence" value="ECO:0007669"/>
    <property type="project" value="InterPro"/>
</dbReference>
<dbReference type="SUPFAM" id="SSF57783">
    <property type="entry name" value="Zinc beta-ribbon"/>
    <property type="match status" value="1"/>
</dbReference>
<dbReference type="CDD" id="cd01029">
    <property type="entry name" value="TOPRIM_primases"/>
    <property type="match status" value="1"/>
</dbReference>
<dbReference type="GO" id="GO:0006260">
    <property type="term" value="P:DNA replication"/>
    <property type="evidence" value="ECO:0007669"/>
    <property type="project" value="InterPro"/>
</dbReference>
<dbReference type="SUPFAM" id="SSF56731">
    <property type="entry name" value="DNA primase core"/>
    <property type="match status" value="1"/>
</dbReference>
<dbReference type="SMART" id="SM00400">
    <property type="entry name" value="ZnF_CHCC"/>
    <property type="match status" value="1"/>
</dbReference>
<protein>
    <submittedName>
        <fullName evidence="2">Polymerase/primase</fullName>
    </submittedName>
</protein>
<proteinExistence type="predicted"/>
<dbReference type="InterPro" id="IPR034154">
    <property type="entry name" value="TOPRIM_DnaG/twinkle"/>
</dbReference>
<reference evidence="2" key="1">
    <citation type="submission" date="2024-03" db="EMBL/GenBank/DDBJ databases">
        <title>Diverse circular DNA viruses in blood, oral, and fecal samples of captive lemurs.</title>
        <authorList>
            <person name="Paietta E.N."/>
            <person name="Kraberger S."/>
            <person name="Lund M.C."/>
            <person name="Custer J.M."/>
            <person name="Vargas K.M."/>
            <person name="Ehmke E.E."/>
            <person name="Yoder A.D."/>
            <person name="Varsani A."/>
        </authorList>
    </citation>
    <scope>NUCLEOTIDE SEQUENCE</scope>
    <source>
        <strain evidence="2">Duke_30FF_63</strain>
    </source>
</reference>
<dbReference type="GO" id="GO:0008270">
    <property type="term" value="F:zinc ion binding"/>
    <property type="evidence" value="ECO:0007669"/>
    <property type="project" value="InterPro"/>
</dbReference>
<dbReference type="InterPro" id="IPR002694">
    <property type="entry name" value="Znf_CHC2"/>
</dbReference>
<dbReference type="Gene3D" id="3.40.1360.10">
    <property type="match status" value="1"/>
</dbReference>
<evidence type="ECO:0000313" key="2">
    <source>
        <dbReference type="EMBL" id="XCD08456.1"/>
    </source>
</evidence>
<dbReference type="Gene3D" id="3.90.580.10">
    <property type="entry name" value="Zinc finger, CHC2-type domain"/>
    <property type="match status" value="1"/>
</dbReference>
<dbReference type="GO" id="GO:0003677">
    <property type="term" value="F:DNA binding"/>
    <property type="evidence" value="ECO:0007669"/>
    <property type="project" value="InterPro"/>
</dbReference>